<dbReference type="HOGENOM" id="CLU_2543971_0_0_1"/>
<dbReference type="AlphaFoldDB" id="A7E9R5"/>
<dbReference type="Proteomes" id="UP000001312">
    <property type="component" value="Unassembled WGS sequence"/>
</dbReference>
<organism evidence="3 4">
    <name type="scientific">Sclerotinia sclerotiorum (strain ATCC 18683 / 1980 / Ss-1)</name>
    <name type="common">White mold</name>
    <name type="synonym">Whetzelinia sclerotiorum</name>
    <dbReference type="NCBI Taxonomy" id="665079"/>
    <lineage>
        <taxon>Eukaryota</taxon>
        <taxon>Fungi</taxon>
        <taxon>Dikarya</taxon>
        <taxon>Ascomycota</taxon>
        <taxon>Pezizomycotina</taxon>
        <taxon>Leotiomycetes</taxon>
        <taxon>Helotiales</taxon>
        <taxon>Sclerotiniaceae</taxon>
        <taxon>Sclerotinia</taxon>
    </lineage>
</organism>
<protein>
    <recommendedName>
        <fullName evidence="2">HTH CENPB-type domain-containing protein</fullName>
    </recommendedName>
</protein>
<dbReference type="RefSeq" id="XP_001597849.1">
    <property type="nucleotide sequence ID" value="XM_001597799.1"/>
</dbReference>
<name>A7E9R5_SCLS1</name>
<dbReference type="KEGG" id="ssl:SS1G_02045"/>
<evidence type="ECO:0000256" key="1">
    <source>
        <dbReference type="ARBA" id="ARBA00023125"/>
    </source>
</evidence>
<dbReference type="GO" id="GO:0003677">
    <property type="term" value="F:DNA binding"/>
    <property type="evidence" value="ECO:0007669"/>
    <property type="project" value="UniProtKB-KW"/>
</dbReference>
<evidence type="ECO:0000313" key="3">
    <source>
        <dbReference type="EMBL" id="EDN97117.1"/>
    </source>
</evidence>
<keyword evidence="1" id="KW-0238">DNA-binding</keyword>
<dbReference type="Pfam" id="PF03221">
    <property type="entry name" value="HTH_Tnp_Tc5"/>
    <property type="match status" value="1"/>
</dbReference>
<dbReference type="EMBL" id="CH476622">
    <property type="protein sequence ID" value="EDN97117.1"/>
    <property type="molecule type" value="Genomic_DNA"/>
</dbReference>
<reference evidence="4" key="1">
    <citation type="journal article" date="2011" name="PLoS Genet.">
        <title>Genomic analysis of the necrotrophic fungal pathogens Sclerotinia sclerotiorum and Botrytis cinerea.</title>
        <authorList>
            <person name="Amselem J."/>
            <person name="Cuomo C.A."/>
            <person name="van Kan J.A."/>
            <person name="Viaud M."/>
            <person name="Benito E.P."/>
            <person name="Couloux A."/>
            <person name="Coutinho P.M."/>
            <person name="de Vries R.P."/>
            <person name="Dyer P.S."/>
            <person name="Fillinger S."/>
            <person name="Fournier E."/>
            <person name="Gout L."/>
            <person name="Hahn M."/>
            <person name="Kohn L."/>
            <person name="Lapalu N."/>
            <person name="Plummer K.M."/>
            <person name="Pradier J.M."/>
            <person name="Quevillon E."/>
            <person name="Sharon A."/>
            <person name="Simon A."/>
            <person name="ten Have A."/>
            <person name="Tudzynski B."/>
            <person name="Tudzynski P."/>
            <person name="Wincker P."/>
            <person name="Andrew M."/>
            <person name="Anthouard V."/>
            <person name="Beever R.E."/>
            <person name="Beffa R."/>
            <person name="Benoit I."/>
            <person name="Bouzid O."/>
            <person name="Brault B."/>
            <person name="Chen Z."/>
            <person name="Choquer M."/>
            <person name="Collemare J."/>
            <person name="Cotton P."/>
            <person name="Danchin E.G."/>
            <person name="Da Silva C."/>
            <person name="Gautier A."/>
            <person name="Giraud C."/>
            <person name="Giraud T."/>
            <person name="Gonzalez C."/>
            <person name="Grossetete S."/>
            <person name="Guldener U."/>
            <person name="Henrissat B."/>
            <person name="Howlett B.J."/>
            <person name="Kodira C."/>
            <person name="Kretschmer M."/>
            <person name="Lappartient A."/>
            <person name="Leroch M."/>
            <person name="Levis C."/>
            <person name="Mauceli E."/>
            <person name="Neuveglise C."/>
            <person name="Oeser B."/>
            <person name="Pearson M."/>
            <person name="Poulain J."/>
            <person name="Poussereau N."/>
            <person name="Quesneville H."/>
            <person name="Rascle C."/>
            <person name="Schumacher J."/>
            <person name="Segurens B."/>
            <person name="Sexton A."/>
            <person name="Silva E."/>
            <person name="Sirven C."/>
            <person name="Soanes D.M."/>
            <person name="Talbot N.J."/>
            <person name="Templeton M."/>
            <person name="Yandava C."/>
            <person name="Yarden O."/>
            <person name="Zeng Q."/>
            <person name="Rollins J.A."/>
            <person name="Lebrun M.H."/>
            <person name="Dickman M."/>
        </authorList>
    </citation>
    <scope>NUCLEOTIDE SEQUENCE [LARGE SCALE GENOMIC DNA]</scope>
    <source>
        <strain evidence="4">ATCC 18683 / 1980 / Ss-1</strain>
    </source>
</reference>
<dbReference type="GeneID" id="5493491"/>
<dbReference type="InterPro" id="IPR006600">
    <property type="entry name" value="HTH_CenpB_DNA-bd_dom"/>
</dbReference>
<feature type="domain" description="HTH CENPB-type" evidence="2">
    <location>
        <begin position="15"/>
        <end position="61"/>
    </location>
</feature>
<evidence type="ECO:0000259" key="2">
    <source>
        <dbReference type="Pfam" id="PF03221"/>
    </source>
</evidence>
<accession>A7E9R5</accession>
<proteinExistence type="predicted"/>
<sequence>MQTTSKEARINLAIEAIYEKGFSPRISDMEDMANYILETQGAKKVGKLWAHRFVKQYTELKICFNRVYDFQKALYEDSELIER</sequence>
<evidence type="ECO:0000313" key="4">
    <source>
        <dbReference type="Proteomes" id="UP000001312"/>
    </source>
</evidence>
<gene>
    <name evidence="3" type="ORF">SS1G_02045</name>
</gene>
<keyword evidence="4" id="KW-1185">Reference proteome</keyword>
<dbReference type="InParanoid" id="A7E9R5"/>